<feature type="region of interest" description="Disordered" evidence="1">
    <location>
        <begin position="834"/>
        <end position="857"/>
    </location>
</feature>
<evidence type="ECO:0000313" key="3">
    <source>
        <dbReference type="RefSeq" id="XP_006812748.1"/>
    </source>
</evidence>
<dbReference type="PANTHER" id="PTHR17609:SF3">
    <property type="entry name" value="SAP DOMAIN-CONTAINING PROTEIN"/>
    <property type="match status" value="1"/>
</dbReference>
<dbReference type="InterPro" id="IPR039598">
    <property type="entry name" value="HMGXB3"/>
</dbReference>
<name>A0ABM0LYA7_SACKO</name>
<feature type="compositionally biased region" description="Polar residues" evidence="1">
    <location>
        <begin position="837"/>
        <end position="857"/>
    </location>
</feature>
<dbReference type="RefSeq" id="XP_006812748.1">
    <property type="nucleotide sequence ID" value="XM_006812685.1"/>
</dbReference>
<proteinExistence type="predicted"/>
<sequence length="874" mass="99213">MREIAIVPDIIVLYVIQKAKIHDHEAHTCSALEIERLHSVMCKCDSAIIKTPRHWHCPFCLTIWSKAYILERHLKTCDNSMDNIEVAVLLSRKKTENEDKKQQHSQPLPMPPPIDHEDPGDDSERDESPSPSFNLPLVNHLSCSTSTRIPLFKRGVDRVSCSECGELEAGPRNALPIHAEKELLCTNPKVFCESSTCIQAATIATRSRLPSFECEHLLSVNRAIRFIEQPFLLPVKLDELCNTYHPFSDSSRDAALTLNSRSIANGILGRVIVSYDTDKNTWHCRCCKKRGCGHKALARWYCYQVFPGKIHHGASEDQYETDDIDDGNTLIIPGAIKQLHSYPPVIDISERMVEYWLRHKKIPPDISLSMSENFNHTRLMPVEKRCKNHTAIGSVMSAWEDTNNIRIPHNVVIKAYEHFEALTDHDYTFNCVICGSNPPVIITDLQRKACFRMDVSSLKLPDVCEDSDKVDVETFWKKIEMEKLVKPLIRYGEKNPFQMTSSYSAWAPYIGRATRGETVWNTEHRKVIRETERLETDCRDMSEERLIELLNSSSITVAKVKEICSTCNIAATGSKYDMVLRIRQALIKNDNIMNKVFQKIWGASGGWLSASCPHRIVYAVKFLIRAESPRDHVDLIRSFKVQPSVVIVDMPHMVARHGNIRYPQMFHPYDGRVAESTSENIMLATEGKLEVHLPWLYGRQQSSQGNHVLGDDVHLCLYDVFHQQNTSKEEEVLRRISNIPELHGIVNSQVAEQIHNSRKRDIHFLNTMGATTHIFILMNVIHSHNMKVNADTMAKMTDVFKAQVTFDSLGRAVISHSTSNHSAIDHISNVTEHVDSLSEQGDVTGQSTSNHSSVDQISNVIEHVDSLSEQGDVT</sequence>
<protein>
    <submittedName>
        <fullName evidence="3">Uncharacterized protein LOC102801656</fullName>
    </submittedName>
</protein>
<reference evidence="3" key="1">
    <citation type="submission" date="2025-08" db="UniProtKB">
        <authorList>
            <consortium name="RefSeq"/>
        </authorList>
    </citation>
    <scope>IDENTIFICATION</scope>
    <source>
        <tissue evidence="3">Testes</tissue>
    </source>
</reference>
<dbReference type="PANTHER" id="PTHR17609">
    <property type="entry name" value="HMG DOMAIN-CONTAINING PROTEIN 3"/>
    <property type="match status" value="1"/>
</dbReference>
<organism evidence="2 3">
    <name type="scientific">Saccoglossus kowalevskii</name>
    <name type="common">Acorn worm</name>
    <dbReference type="NCBI Taxonomy" id="10224"/>
    <lineage>
        <taxon>Eukaryota</taxon>
        <taxon>Metazoa</taxon>
        <taxon>Hemichordata</taxon>
        <taxon>Enteropneusta</taxon>
        <taxon>Harrimaniidae</taxon>
        <taxon>Saccoglossus</taxon>
    </lineage>
</organism>
<accession>A0ABM0LYA7</accession>
<evidence type="ECO:0000313" key="2">
    <source>
        <dbReference type="Proteomes" id="UP000694865"/>
    </source>
</evidence>
<evidence type="ECO:0000256" key="1">
    <source>
        <dbReference type="SAM" id="MobiDB-lite"/>
    </source>
</evidence>
<dbReference type="Proteomes" id="UP000694865">
    <property type="component" value="Unplaced"/>
</dbReference>
<feature type="non-terminal residue" evidence="3">
    <location>
        <position position="874"/>
    </location>
</feature>
<feature type="region of interest" description="Disordered" evidence="1">
    <location>
        <begin position="94"/>
        <end position="133"/>
    </location>
</feature>
<gene>
    <name evidence="3" type="primary">LOC102801656</name>
</gene>
<dbReference type="GeneID" id="102801656"/>
<keyword evidence="2" id="KW-1185">Reference proteome</keyword>